<organism evidence="1 2">
    <name type="scientific">Nonomuraea cavernae</name>
    <dbReference type="NCBI Taxonomy" id="2045107"/>
    <lineage>
        <taxon>Bacteria</taxon>
        <taxon>Bacillati</taxon>
        <taxon>Actinomycetota</taxon>
        <taxon>Actinomycetes</taxon>
        <taxon>Streptosporangiales</taxon>
        <taxon>Streptosporangiaceae</taxon>
        <taxon>Nonomuraea</taxon>
    </lineage>
</organism>
<proteinExistence type="predicted"/>
<protein>
    <submittedName>
        <fullName evidence="1">Uncharacterized protein</fullName>
    </submittedName>
</protein>
<reference evidence="1" key="1">
    <citation type="journal article" date="2014" name="Int. J. Syst. Evol. Microbiol.">
        <title>Complete genome sequence of Corynebacterium casei LMG S-19264T (=DSM 44701T), isolated from a smear-ripened cheese.</title>
        <authorList>
            <consortium name="US DOE Joint Genome Institute (JGI-PGF)"/>
            <person name="Walter F."/>
            <person name="Albersmeier A."/>
            <person name="Kalinowski J."/>
            <person name="Ruckert C."/>
        </authorList>
    </citation>
    <scope>NUCLEOTIDE SEQUENCE</scope>
    <source>
        <strain evidence="1">CGMCC 4.7368</strain>
    </source>
</reference>
<name>A0A917ZCU9_9ACTN</name>
<evidence type="ECO:0000313" key="1">
    <source>
        <dbReference type="EMBL" id="GGO79319.1"/>
    </source>
</evidence>
<dbReference type="Proteomes" id="UP000646523">
    <property type="component" value="Unassembled WGS sequence"/>
</dbReference>
<accession>A0A917ZCU9</accession>
<comment type="caution">
    <text evidence="1">The sequence shown here is derived from an EMBL/GenBank/DDBJ whole genome shotgun (WGS) entry which is preliminary data.</text>
</comment>
<sequence length="250" mass="27539">MAHLSTVRAVDNSIIQLEVEDADKDALHSWCGHVRYLPKYGSRNTTADVWALELAPKSSLGSAVFSVGGRERERFSLAGGELVIYDCKTPQDARWAAWLGPWHMAHGMFYAPMWESQDIVETFTRVAWTDTPEGLTADAGQRFDLSMALYIQTIAGVGTLHVQTKQAGAKQIPKWRGYEAPAGEIWRLEAAPDSQTQPLLMVTDSAVVTLTPWDAPRESQPGVSVRAKGIAPEESAADFLTKIKRLAWTA</sequence>
<evidence type="ECO:0000313" key="2">
    <source>
        <dbReference type="Proteomes" id="UP000646523"/>
    </source>
</evidence>
<keyword evidence="2" id="KW-1185">Reference proteome</keyword>
<gene>
    <name evidence="1" type="ORF">GCM10012289_63340</name>
</gene>
<dbReference type="EMBL" id="BMNH01000028">
    <property type="protein sequence ID" value="GGO79319.1"/>
    <property type="molecule type" value="Genomic_DNA"/>
</dbReference>
<dbReference type="AlphaFoldDB" id="A0A917ZCU9"/>
<reference evidence="1" key="2">
    <citation type="submission" date="2020-09" db="EMBL/GenBank/DDBJ databases">
        <authorList>
            <person name="Sun Q."/>
            <person name="Zhou Y."/>
        </authorList>
    </citation>
    <scope>NUCLEOTIDE SEQUENCE</scope>
    <source>
        <strain evidence="1">CGMCC 4.7368</strain>
    </source>
</reference>